<keyword evidence="1" id="KW-0677">Repeat</keyword>
<dbReference type="RefSeq" id="WP_119752066.1">
    <property type="nucleotide sequence ID" value="NZ_QZCG01000022.1"/>
</dbReference>
<reference evidence="5" key="1">
    <citation type="submission" date="2018-09" db="EMBL/GenBank/DDBJ databases">
        <title>Acidovorax cavernicola nov. sp. isolated from Gruta de las Maravillas (Aracena, Spain).</title>
        <authorList>
            <person name="Jurado V."/>
            <person name="Gutierrez-Patricio S."/>
            <person name="Gonzalez-Pimentel J.L."/>
            <person name="Miller A.Z."/>
            <person name="Laiz L."/>
            <person name="Saiz-Jimenez C."/>
        </authorList>
    </citation>
    <scope>NUCLEOTIDE SEQUENCE [LARGE SCALE GENOMIC DNA]</scope>
    <source>
        <strain evidence="5">1011MAR3C25</strain>
    </source>
</reference>
<evidence type="ECO:0000256" key="1">
    <source>
        <dbReference type="ARBA" id="ARBA00022737"/>
    </source>
</evidence>
<dbReference type="Gene3D" id="1.25.40.20">
    <property type="entry name" value="Ankyrin repeat-containing domain"/>
    <property type="match status" value="1"/>
</dbReference>
<dbReference type="PROSITE" id="PS50088">
    <property type="entry name" value="ANK_REPEAT"/>
    <property type="match status" value="1"/>
</dbReference>
<name>A0A418SLY7_9RHOB</name>
<dbReference type="InterPro" id="IPR002110">
    <property type="entry name" value="Ankyrin_rpt"/>
</dbReference>
<organism evidence="4 5">
    <name type="scientific">Paracoccus onubensis</name>
    <dbReference type="NCBI Taxonomy" id="1675788"/>
    <lineage>
        <taxon>Bacteria</taxon>
        <taxon>Pseudomonadati</taxon>
        <taxon>Pseudomonadota</taxon>
        <taxon>Alphaproteobacteria</taxon>
        <taxon>Rhodobacterales</taxon>
        <taxon>Paracoccaceae</taxon>
        <taxon>Paracoccus</taxon>
    </lineage>
</organism>
<dbReference type="InterPro" id="IPR050776">
    <property type="entry name" value="Ank_Repeat/CDKN_Inhibitor"/>
</dbReference>
<evidence type="ECO:0000256" key="2">
    <source>
        <dbReference type="ARBA" id="ARBA00023043"/>
    </source>
</evidence>
<dbReference type="InterPro" id="IPR036770">
    <property type="entry name" value="Ankyrin_rpt-contain_sf"/>
</dbReference>
<accession>A0A418SLY7</accession>
<proteinExistence type="predicted"/>
<dbReference type="PANTHER" id="PTHR24201">
    <property type="entry name" value="ANK_REP_REGION DOMAIN-CONTAINING PROTEIN"/>
    <property type="match status" value="1"/>
</dbReference>
<evidence type="ECO:0000313" key="4">
    <source>
        <dbReference type="EMBL" id="RJE81968.1"/>
    </source>
</evidence>
<dbReference type="PANTHER" id="PTHR24201:SF16">
    <property type="entry name" value="ANKYRIN-1-LIKE-RELATED"/>
    <property type="match status" value="1"/>
</dbReference>
<dbReference type="SUPFAM" id="SSF48403">
    <property type="entry name" value="Ankyrin repeat"/>
    <property type="match status" value="1"/>
</dbReference>
<keyword evidence="2 3" id="KW-0040">ANK repeat</keyword>
<dbReference type="Proteomes" id="UP000284202">
    <property type="component" value="Unassembled WGS sequence"/>
</dbReference>
<dbReference type="OrthoDB" id="7862792at2"/>
<protein>
    <submittedName>
        <fullName evidence="4">Uncharacterized protein</fullName>
    </submittedName>
</protein>
<keyword evidence="5" id="KW-1185">Reference proteome</keyword>
<dbReference type="EMBL" id="QZCG01000022">
    <property type="protein sequence ID" value="RJE81968.1"/>
    <property type="molecule type" value="Genomic_DNA"/>
</dbReference>
<evidence type="ECO:0000313" key="5">
    <source>
        <dbReference type="Proteomes" id="UP000284202"/>
    </source>
</evidence>
<feature type="repeat" description="ANK" evidence="3">
    <location>
        <begin position="55"/>
        <end position="87"/>
    </location>
</feature>
<sequence>MLGKLLSALFGTGLKPTETGDELTRFFKAVSTGPVSAVKEFLIRDPGLATRQGRWGFSAIHMLDYVDFTKKIDLLIARGADINARNDKGHTLAHCLSDPEFLPDLIRHGANLNARDKEGCTPLMTFLVEPHSREMIEALLKADADPSSVDDHGRSVMDYAQDYDRFEEDGIAGLIRQSLARQGK</sequence>
<gene>
    <name evidence="4" type="ORF">D3P04_22200</name>
</gene>
<evidence type="ECO:0000256" key="3">
    <source>
        <dbReference type="PROSITE-ProRule" id="PRU00023"/>
    </source>
</evidence>
<dbReference type="AlphaFoldDB" id="A0A418SLY7"/>
<comment type="caution">
    <text evidence="4">The sequence shown here is derived from an EMBL/GenBank/DDBJ whole genome shotgun (WGS) entry which is preliminary data.</text>
</comment>